<evidence type="ECO:0000259" key="1">
    <source>
        <dbReference type="PROSITE" id="PS51725"/>
    </source>
</evidence>
<evidence type="ECO:0000313" key="3">
    <source>
        <dbReference type="Proteomes" id="UP001304769"/>
    </source>
</evidence>
<sequence length="103" mass="11006">MPVVVTAVFHPAEGQREQLVEALRLTMPAVHDEVGCLRYAIHDASDGTITMIEKWTSAEHLKAHARGTAVAALQAVVDPLVARPTVVTTMTPLEAGTPEQGLL</sequence>
<keyword evidence="3" id="KW-1185">Reference proteome</keyword>
<dbReference type="InterPro" id="IPR007138">
    <property type="entry name" value="ABM_dom"/>
</dbReference>
<dbReference type="Pfam" id="PF03992">
    <property type="entry name" value="ABM"/>
    <property type="match status" value="1"/>
</dbReference>
<dbReference type="EC" id="1.-.-.-" evidence="2"/>
<keyword evidence="2" id="KW-0560">Oxidoreductase</keyword>
<organism evidence="2 3">
    <name type="scientific">Sinomonas terricola</name>
    <dbReference type="NCBI Taxonomy" id="3110330"/>
    <lineage>
        <taxon>Bacteria</taxon>
        <taxon>Bacillati</taxon>
        <taxon>Actinomycetota</taxon>
        <taxon>Actinomycetes</taxon>
        <taxon>Micrococcales</taxon>
        <taxon>Micrococcaceae</taxon>
        <taxon>Sinomonas</taxon>
    </lineage>
</organism>
<dbReference type="PANTHER" id="PTHR33336">
    <property type="entry name" value="QUINOL MONOOXYGENASE YGIN-RELATED"/>
    <property type="match status" value="1"/>
</dbReference>
<dbReference type="PROSITE" id="PS51725">
    <property type="entry name" value="ABM"/>
    <property type="match status" value="1"/>
</dbReference>
<dbReference type="EMBL" id="JAYGGQ010000010">
    <property type="protein sequence ID" value="MEA5455793.1"/>
    <property type="molecule type" value="Genomic_DNA"/>
</dbReference>
<dbReference type="GO" id="GO:0004497">
    <property type="term" value="F:monooxygenase activity"/>
    <property type="evidence" value="ECO:0007669"/>
    <property type="project" value="UniProtKB-KW"/>
</dbReference>
<name>A0ABU5T7X3_9MICC</name>
<evidence type="ECO:0000313" key="2">
    <source>
        <dbReference type="EMBL" id="MEA5455793.1"/>
    </source>
</evidence>
<dbReference type="RefSeq" id="WP_323279675.1">
    <property type="nucleotide sequence ID" value="NZ_JAYGGQ010000010.1"/>
</dbReference>
<dbReference type="Gene3D" id="3.30.70.100">
    <property type="match status" value="1"/>
</dbReference>
<proteinExistence type="predicted"/>
<gene>
    <name evidence="2" type="ORF">SPF06_13745</name>
</gene>
<feature type="domain" description="ABM" evidence="1">
    <location>
        <begin position="3"/>
        <end position="90"/>
    </location>
</feature>
<comment type="caution">
    <text evidence="2">The sequence shown here is derived from an EMBL/GenBank/DDBJ whole genome shotgun (WGS) entry which is preliminary data.</text>
</comment>
<reference evidence="2 3" key="1">
    <citation type="submission" date="2023-12" db="EMBL/GenBank/DDBJ databases">
        <title>Sinomonas terricola sp. nov, isolated from litchi orchard soil in Guangdong, PR China.</title>
        <authorList>
            <person name="Jiaxin W."/>
            <person name="Yang Z."/>
            <person name="Honghui Z."/>
        </authorList>
    </citation>
    <scope>NUCLEOTIDE SEQUENCE [LARGE SCALE GENOMIC DNA]</scope>
    <source>
        <strain evidence="2 3">JGH33</strain>
    </source>
</reference>
<keyword evidence="2" id="KW-0503">Monooxygenase</keyword>
<accession>A0ABU5T7X3</accession>
<dbReference type="InterPro" id="IPR050744">
    <property type="entry name" value="AI-2_Isomerase_LsrG"/>
</dbReference>
<dbReference type="InterPro" id="IPR011008">
    <property type="entry name" value="Dimeric_a/b-barrel"/>
</dbReference>
<dbReference type="Proteomes" id="UP001304769">
    <property type="component" value="Unassembled WGS sequence"/>
</dbReference>
<dbReference type="SUPFAM" id="SSF54909">
    <property type="entry name" value="Dimeric alpha+beta barrel"/>
    <property type="match status" value="1"/>
</dbReference>
<dbReference type="PANTHER" id="PTHR33336:SF3">
    <property type="entry name" value="ABM DOMAIN-CONTAINING PROTEIN"/>
    <property type="match status" value="1"/>
</dbReference>
<protein>
    <submittedName>
        <fullName evidence="2">Quinol monooxygenase</fullName>
        <ecNumber evidence="2">1.-.-.-</ecNumber>
    </submittedName>
</protein>